<dbReference type="EMBL" id="FIHM01000068">
    <property type="protein sequence ID" value="CYV66802.1"/>
    <property type="molecule type" value="Genomic_DNA"/>
</dbReference>
<dbReference type="Gene3D" id="1.10.260.40">
    <property type="entry name" value="lambda repressor-like DNA-binding domains"/>
    <property type="match status" value="1"/>
</dbReference>
<dbReference type="InterPro" id="IPR001387">
    <property type="entry name" value="Cro/C1-type_HTH"/>
</dbReference>
<evidence type="ECO:0000313" key="6">
    <source>
        <dbReference type="Proteomes" id="UP000074850"/>
    </source>
</evidence>
<dbReference type="Pfam" id="PF00717">
    <property type="entry name" value="Peptidase_S24"/>
    <property type="match status" value="1"/>
</dbReference>
<dbReference type="SUPFAM" id="SSF47413">
    <property type="entry name" value="lambda repressor-like DNA-binding domains"/>
    <property type="match status" value="1"/>
</dbReference>
<accession>A0A123TUB7</accession>
<dbReference type="GO" id="GO:0003677">
    <property type="term" value="F:DNA binding"/>
    <property type="evidence" value="ECO:0007669"/>
    <property type="project" value="UniProtKB-KW"/>
</dbReference>
<evidence type="ECO:0000256" key="2">
    <source>
        <dbReference type="ARBA" id="ARBA00023125"/>
    </source>
</evidence>
<dbReference type="Gene3D" id="2.10.109.10">
    <property type="entry name" value="Umud Fragment, subunit A"/>
    <property type="match status" value="1"/>
</dbReference>
<dbReference type="PANTHER" id="PTHR40661:SF1">
    <property type="entry name" value="HTH CRO_C1-TYPE DOMAIN-CONTAINING PROTEIN"/>
    <property type="match status" value="1"/>
</dbReference>
<feature type="domain" description="HTH cro/C1-type" evidence="4">
    <location>
        <begin position="32"/>
        <end position="73"/>
    </location>
</feature>
<keyword evidence="2" id="KW-0238">DNA-binding</keyword>
<gene>
    <name evidence="5" type="ORF">ERS132426_02126</name>
</gene>
<name>A0A123TUB7_STRSU</name>
<dbReference type="InterPro" id="IPR036286">
    <property type="entry name" value="LexA/Signal_pep-like_sf"/>
</dbReference>
<dbReference type="CDD" id="cd06529">
    <property type="entry name" value="S24_LexA-like"/>
    <property type="match status" value="1"/>
</dbReference>
<sequence length="263" mass="30546">MQRSSTSQRLKQIMLDRNLRQVDILEKSKPYQKELGVKMGRSALSQYVTGKSKPDDKKLSLLSKTLNVSEAWLMGYDVNIKRIPDEERRTMAASDILAVYNQLEPTRQEKVLDYAEEQLEEQNKIISIFEVRENSEDYITDYVEGLVAAGHGAYQEDNLHMEVRLRANDVPENYDTIAKVAGDSMEPVIRDNDLLFIKVTSQVEMNDLGIFQINGKNFVKKLKRDYDGRWYLQSLNNSYEEIYLTEEDNIRTIGEVVEVYREN</sequence>
<evidence type="ECO:0000259" key="4">
    <source>
        <dbReference type="PROSITE" id="PS50943"/>
    </source>
</evidence>
<dbReference type="PROSITE" id="PS50943">
    <property type="entry name" value="HTH_CROC1"/>
    <property type="match status" value="1"/>
</dbReference>
<dbReference type="CDD" id="cd00093">
    <property type="entry name" value="HTH_XRE"/>
    <property type="match status" value="1"/>
</dbReference>
<dbReference type="SUPFAM" id="SSF51306">
    <property type="entry name" value="LexA/Signal peptidase"/>
    <property type="match status" value="1"/>
</dbReference>
<keyword evidence="3" id="KW-0804">Transcription</keyword>
<dbReference type="PANTHER" id="PTHR40661">
    <property type="match status" value="1"/>
</dbReference>
<dbReference type="InterPro" id="IPR039418">
    <property type="entry name" value="LexA-like"/>
</dbReference>
<evidence type="ECO:0000256" key="3">
    <source>
        <dbReference type="ARBA" id="ARBA00023163"/>
    </source>
</evidence>
<evidence type="ECO:0000313" key="5">
    <source>
        <dbReference type="EMBL" id="CYV66802.1"/>
    </source>
</evidence>
<dbReference type="Proteomes" id="UP000074850">
    <property type="component" value="Unassembled WGS sequence"/>
</dbReference>
<dbReference type="InterPro" id="IPR010982">
    <property type="entry name" value="Lambda_DNA-bd_dom_sf"/>
</dbReference>
<reference evidence="5 6" key="1">
    <citation type="submission" date="2016-02" db="EMBL/GenBank/DDBJ databases">
        <authorList>
            <consortium name="Pathogen Informatics"/>
        </authorList>
    </citation>
    <scope>NUCLEOTIDE SEQUENCE [LARGE SCALE GENOMIC DNA]</scope>
    <source>
        <strain evidence="5 6">LSS64</strain>
    </source>
</reference>
<protein>
    <submittedName>
        <fullName evidence="5">Phage repressor protein</fullName>
    </submittedName>
</protein>
<dbReference type="InterPro" id="IPR015927">
    <property type="entry name" value="Peptidase_S24_S26A/B/C"/>
</dbReference>
<dbReference type="Pfam" id="PF01381">
    <property type="entry name" value="HTH_3"/>
    <property type="match status" value="1"/>
</dbReference>
<dbReference type="SMART" id="SM00530">
    <property type="entry name" value="HTH_XRE"/>
    <property type="match status" value="1"/>
</dbReference>
<dbReference type="AlphaFoldDB" id="A0A123TUB7"/>
<proteinExistence type="predicted"/>
<organism evidence="5 6">
    <name type="scientific">Streptococcus suis</name>
    <dbReference type="NCBI Taxonomy" id="1307"/>
    <lineage>
        <taxon>Bacteria</taxon>
        <taxon>Bacillati</taxon>
        <taxon>Bacillota</taxon>
        <taxon>Bacilli</taxon>
        <taxon>Lactobacillales</taxon>
        <taxon>Streptococcaceae</taxon>
        <taxon>Streptococcus</taxon>
    </lineage>
</organism>
<evidence type="ECO:0000256" key="1">
    <source>
        <dbReference type="ARBA" id="ARBA00023015"/>
    </source>
</evidence>
<keyword evidence="1" id="KW-0805">Transcription regulation</keyword>